<dbReference type="AlphaFoldDB" id="A0AAE6ZTV9"/>
<name>A0AAE6ZTV9_9PSED</name>
<feature type="signal peptide" evidence="2">
    <location>
        <begin position="1"/>
        <end position="20"/>
    </location>
</feature>
<dbReference type="GeneID" id="72194601"/>
<sequence>MMTKILAVLFLAALPFHSMAYNEYAIGSTEIEFYEIELSPNEKIKLKHLKIHSENERNQGDSAVDDPLPPSQNTDNESDELSLTPV</sequence>
<evidence type="ECO:0000313" key="4">
    <source>
        <dbReference type="EMBL" id="QJC79280.1"/>
    </source>
</evidence>
<evidence type="ECO:0000313" key="6">
    <source>
        <dbReference type="Proteomes" id="UP000501367"/>
    </source>
</evidence>
<dbReference type="EMBL" id="CP051487">
    <property type="protein sequence ID" value="QJC79280.1"/>
    <property type="molecule type" value="Genomic_DNA"/>
</dbReference>
<dbReference type="EMBL" id="NIWU01000001">
    <property type="protein sequence ID" value="OXR34743.1"/>
    <property type="molecule type" value="Genomic_DNA"/>
</dbReference>
<dbReference type="Proteomes" id="UP000215455">
    <property type="component" value="Unassembled WGS sequence"/>
</dbReference>
<accession>A0AAE6ZTV9</accession>
<proteinExistence type="predicted"/>
<keyword evidence="5" id="KW-1185">Reference proteome</keyword>
<feature type="region of interest" description="Disordered" evidence="1">
    <location>
        <begin position="55"/>
        <end position="86"/>
    </location>
</feature>
<protein>
    <submittedName>
        <fullName evidence="4">Uncharacterized protein</fullName>
    </submittedName>
</protein>
<organism evidence="4 6">
    <name type="scientific">Pseudomonas umsongensis</name>
    <dbReference type="NCBI Taxonomy" id="198618"/>
    <lineage>
        <taxon>Bacteria</taxon>
        <taxon>Pseudomonadati</taxon>
        <taxon>Pseudomonadota</taxon>
        <taxon>Gammaproteobacteria</taxon>
        <taxon>Pseudomonadales</taxon>
        <taxon>Pseudomonadaceae</taxon>
        <taxon>Pseudomonas</taxon>
    </lineage>
</organism>
<evidence type="ECO:0000256" key="2">
    <source>
        <dbReference type="SAM" id="SignalP"/>
    </source>
</evidence>
<evidence type="ECO:0000313" key="3">
    <source>
        <dbReference type="EMBL" id="OXR34743.1"/>
    </source>
</evidence>
<dbReference type="RefSeq" id="WP_020801226.1">
    <property type="nucleotide sequence ID" value="NZ_CP044409.1"/>
</dbReference>
<keyword evidence="2" id="KW-0732">Signal</keyword>
<dbReference type="KEGG" id="pum:HGP31_13490"/>
<evidence type="ECO:0000256" key="1">
    <source>
        <dbReference type="SAM" id="MobiDB-lite"/>
    </source>
</evidence>
<evidence type="ECO:0000313" key="5">
    <source>
        <dbReference type="Proteomes" id="UP000215455"/>
    </source>
</evidence>
<dbReference type="Proteomes" id="UP000501367">
    <property type="component" value="Chromosome"/>
</dbReference>
<feature type="chain" id="PRO_5041968938" evidence="2">
    <location>
        <begin position="21"/>
        <end position="86"/>
    </location>
</feature>
<reference evidence="3 5" key="1">
    <citation type="submission" date="2017-06" db="EMBL/GenBank/DDBJ databases">
        <authorList>
            <person name="Furmanczyk E.M."/>
        </authorList>
    </citation>
    <scope>NUCLEOTIDE SEQUENCE [LARGE SCALE GENOMIC DNA]</scope>
    <source>
        <strain evidence="3 5">DSM 16611</strain>
    </source>
</reference>
<gene>
    <name evidence="4" type="ORF">HGP31_13490</name>
    <name evidence="3" type="ORF">PSUM_02265</name>
</gene>
<reference evidence="4 6" key="2">
    <citation type="submission" date="2020-04" db="EMBL/GenBank/DDBJ databases">
        <authorList>
            <person name="Yao Y."/>
            <person name="He Z."/>
        </authorList>
    </citation>
    <scope>NUCLEOTIDE SEQUENCE [LARGE SCALE GENOMIC DNA]</scope>
    <source>
        <strain evidence="4 6">CY-1</strain>
    </source>
</reference>